<proteinExistence type="predicted"/>
<reference evidence="2" key="1">
    <citation type="journal article" date="2017" name="Nat. Ecol. Evol.">
        <title>Genome expansion and lineage-specific genetic innovations in the forest pathogenic fungi Armillaria.</title>
        <authorList>
            <person name="Sipos G."/>
            <person name="Prasanna A.N."/>
            <person name="Walter M.C."/>
            <person name="O'Connor E."/>
            <person name="Balint B."/>
            <person name="Krizsan K."/>
            <person name="Kiss B."/>
            <person name="Hess J."/>
            <person name="Varga T."/>
            <person name="Slot J."/>
            <person name="Riley R."/>
            <person name="Boka B."/>
            <person name="Rigling D."/>
            <person name="Barry K."/>
            <person name="Lee J."/>
            <person name="Mihaltcheva S."/>
            <person name="LaButti K."/>
            <person name="Lipzen A."/>
            <person name="Waldron R."/>
            <person name="Moloney N.M."/>
            <person name="Sperisen C."/>
            <person name="Kredics L."/>
            <person name="Vagvoelgyi C."/>
            <person name="Patrignani A."/>
            <person name="Fitzpatrick D."/>
            <person name="Nagy I."/>
            <person name="Doyle S."/>
            <person name="Anderson J.B."/>
            <person name="Grigoriev I.V."/>
            <person name="Gueldener U."/>
            <person name="Muensterkoetter M."/>
            <person name="Nagy L.G."/>
        </authorList>
    </citation>
    <scope>NUCLEOTIDE SEQUENCE [LARGE SCALE GENOMIC DNA]</scope>
    <source>
        <strain evidence="2">C18/9</strain>
    </source>
</reference>
<accession>A0A284QKC4</accession>
<sequence length="81" mass="9068">MKLTRIGTTVARFLVWVLQEPSHGAEFSSFLVWFTVCTAWLLPLCPTTCLSLELPPPRSSSLALHLGDLCPVSLRCDRFHP</sequence>
<dbReference type="Proteomes" id="UP000219338">
    <property type="component" value="Unassembled WGS sequence"/>
</dbReference>
<dbReference type="EMBL" id="FUEG01000001">
    <property type="protein sequence ID" value="SJK96908.1"/>
    <property type="molecule type" value="Genomic_DNA"/>
</dbReference>
<name>A0A284QKC4_ARMOS</name>
<keyword evidence="2" id="KW-1185">Reference proteome</keyword>
<dbReference type="AlphaFoldDB" id="A0A284QKC4"/>
<protein>
    <submittedName>
        <fullName evidence="1">Uncharacterized protein</fullName>
    </submittedName>
</protein>
<gene>
    <name evidence="1" type="ORF">ARMOST_00156</name>
</gene>
<evidence type="ECO:0000313" key="2">
    <source>
        <dbReference type="Proteomes" id="UP000219338"/>
    </source>
</evidence>
<evidence type="ECO:0000313" key="1">
    <source>
        <dbReference type="EMBL" id="SJK96908.1"/>
    </source>
</evidence>
<organism evidence="1 2">
    <name type="scientific">Armillaria ostoyae</name>
    <name type="common">Armillaria root rot fungus</name>
    <dbReference type="NCBI Taxonomy" id="47428"/>
    <lineage>
        <taxon>Eukaryota</taxon>
        <taxon>Fungi</taxon>
        <taxon>Dikarya</taxon>
        <taxon>Basidiomycota</taxon>
        <taxon>Agaricomycotina</taxon>
        <taxon>Agaricomycetes</taxon>
        <taxon>Agaricomycetidae</taxon>
        <taxon>Agaricales</taxon>
        <taxon>Marasmiineae</taxon>
        <taxon>Physalacriaceae</taxon>
        <taxon>Armillaria</taxon>
    </lineage>
</organism>